<reference evidence="3" key="1">
    <citation type="journal article" date="2019" name="Int. J. Syst. Evol. Microbiol.">
        <title>The Global Catalogue of Microorganisms (GCM) 10K type strain sequencing project: providing services to taxonomists for standard genome sequencing and annotation.</title>
        <authorList>
            <consortium name="The Broad Institute Genomics Platform"/>
            <consortium name="The Broad Institute Genome Sequencing Center for Infectious Disease"/>
            <person name="Wu L."/>
            <person name="Ma J."/>
        </authorList>
    </citation>
    <scope>NUCLEOTIDE SEQUENCE [LARGE SCALE GENOMIC DNA]</scope>
    <source>
        <strain evidence="3">KACC 12602</strain>
    </source>
</reference>
<accession>A0ABW0EAL8</accession>
<proteinExistence type="predicted"/>
<protein>
    <submittedName>
        <fullName evidence="2">Uncharacterized protein</fullName>
    </submittedName>
</protein>
<organism evidence="2 3">
    <name type="scientific">Adhaeribacter terreus</name>
    <dbReference type="NCBI Taxonomy" id="529703"/>
    <lineage>
        <taxon>Bacteria</taxon>
        <taxon>Pseudomonadati</taxon>
        <taxon>Bacteroidota</taxon>
        <taxon>Cytophagia</taxon>
        <taxon>Cytophagales</taxon>
        <taxon>Hymenobacteraceae</taxon>
        <taxon>Adhaeribacter</taxon>
    </lineage>
</organism>
<comment type="caution">
    <text evidence="2">The sequence shown here is derived from an EMBL/GenBank/DDBJ whole genome shotgun (WGS) entry which is preliminary data.</text>
</comment>
<feature type="compositionally biased region" description="Basic and acidic residues" evidence="1">
    <location>
        <begin position="41"/>
        <end position="65"/>
    </location>
</feature>
<name>A0ABW0EAL8_9BACT</name>
<dbReference type="RefSeq" id="WP_378017791.1">
    <property type="nucleotide sequence ID" value="NZ_JBHSKT010000007.1"/>
</dbReference>
<evidence type="ECO:0000313" key="2">
    <source>
        <dbReference type="EMBL" id="MFC5271427.1"/>
    </source>
</evidence>
<keyword evidence="3" id="KW-1185">Reference proteome</keyword>
<feature type="region of interest" description="Disordered" evidence="1">
    <location>
        <begin position="1"/>
        <end position="65"/>
    </location>
</feature>
<evidence type="ECO:0000313" key="3">
    <source>
        <dbReference type="Proteomes" id="UP001596161"/>
    </source>
</evidence>
<sequence length="65" mass="7274">MQPEETDKNKEKPEKQPFNQENLDMHSSKDAQESQGGKGGRSTDTDTNSMHDRGNEHSIAGREDS</sequence>
<feature type="compositionally biased region" description="Basic and acidic residues" evidence="1">
    <location>
        <begin position="1"/>
        <end position="15"/>
    </location>
</feature>
<feature type="compositionally biased region" description="Basic and acidic residues" evidence="1">
    <location>
        <begin position="23"/>
        <end position="32"/>
    </location>
</feature>
<gene>
    <name evidence="2" type="ORF">ACFPIB_12450</name>
</gene>
<evidence type="ECO:0000256" key="1">
    <source>
        <dbReference type="SAM" id="MobiDB-lite"/>
    </source>
</evidence>
<dbReference type="EMBL" id="JBHSKT010000007">
    <property type="protein sequence ID" value="MFC5271427.1"/>
    <property type="molecule type" value="Genomic_DNA"/>
</dbReference>
<dbReference type="Proteomes" id="UP001596161">
    <property type="component" value="Unassembled WGS sequence"/>
</dbReference>